<feature type="compositionally biased region" description="Low complexity" evidence="4">
    <location>
        <begin position="165"/>
        <end position="204"/>
    </location>
</feature>
<dbReference type="InterPro" id="IPR019775">
    <property type="entry name" value="WD40_repeat_CS"/>
</dbReference>
<feature type="region of interest" description="Disordered" evidence="4">
    <location>
        <begin position="131"/>
        <end position="271"/>
    </location>
</feature>
<dbReference type="SUPFAM" id="SSF50978">
    <property type="entry name" value="WD40 repeat-like"/>
    <property type="match status" value="1"/>
</dbReference>
<feature type="compositionally biased region" description="Low complexity" evidence="4">
    <location>
        <begin position="7"/>
        <end position="26"/>
    </location>
</feature>
<feature type="repeat" description="WD" evidence="3">
    <location>
        <begin position="412"/>
        <end position="451"/>
    </location>
</feature>
<dbReference type="OrthoDB" id="1932312at2759"/>
<keyword evidence="2" id="KW-0677">Repeat</keyword>
<dbReference type="InterPro" id="IPR036322">
    <property type="entry name" value="WD40_repeat_dom_sf"/>
</dbReference>
<gene>
    <name evidence="5" type="ORF">MELLADRAFT_114823</name>
</gene>
<feature type="compositionally biased region" description="Polar residues" evidence="4">
    <location>
        <begin position="246"/>
        <end position="258"/>
    </location>
</feature>
<dbReference type="PROSITE" id="PS50294">
    <property type="entry name" value="WD_REPEATS_REGION"/>
    <property type="match status" value="2"/>
</dbReference>
<dbReference type="AlphaFoldDB" id="F4R3I1"/>
<dbReference type="HOGENOM" id="CLU_426448_0_0_1"/>
<protein>
    <submittedName>
        <fullName evidence="5">Uncharacterized protein</fullName>
    </submittedName>
</protein>
<proteinExistence type="predicted"/>
<accession>F4R3I1</accession>
<evidence type="ECO:0000256" key="1">
    <source>
        <dbReference type="ARBA" id="ARBA00022574"/>
    </source>
</evidence>
<feature type="repeat" description="WD" evidence="3">
    <location>
        <begin position="368"/>
        <end position="409"/>
    </location>
</feature>
<dbReference type="PRINTS" id="PR00320">
    <property type="entry name" value="GPROTEINBRPT"/>
</dbReference>
<dbReference type="Gene3D" id="2.130.10.10">
    <property type="entry name" value="YVTN repeat-like/Quinoprotein amine dehydrogenase"/>
    <property type="match status" value="1"/>
</dbReference>
<dbReference type="GeneID" id="18925479"/>
<keyword evidence="6" id="KW-1185">Reference proteome</keyword>
<dbReference type="InterPro" id="IPR040324">
    <property type="entry name" value="WDR44/Dgr2"/>
</dbReference>
<organism evidence="6">
    <name type="scientific">Melampsora larici-populina (strain 98AG31 / pathotype 3-4-7)</name>
    <name type="common">Poplar leaf rust fungus</name>
    <dbReference type="NCBI Taxonomy" id="747676"/>
    <lineage>
        <taxon>Eukaryota</taxon>
        <taxon>Fungi</taxon>
        <taxon>Dikarya</taxon>
        <taxon>Basidiomycota</taxon>
        <taxon>Pucciniomycotina</taxon>
        <taxon>Pucciniomycetes</taxon>
        <taxon>Pucciniales</taxon>
        <taxon>Melampsoraceae</taxon>
        <taxon>Melampsora</taxon>
    </lineage>
</organism>
<dbReference type="eggNOG" id="KOG0283">
    <property type="taxonomic scope" value="Eukaryota"/>
</dbReference>
<keyword evidence="1 3" id="KW-0853">WD repeat</keyword>
<dbReference type="STRING" id="747676.F4R3I1"/>
<dbReference type="PANTHER" id="PTHR14221:SF0">
    <property type="entry name" value="WD REPEAT-CONTAINING PROTEIN 44"/>
    <property type="match status" value="1"/>
</dbReference>
<dbReference type="EMBL" id="GL883090">
    <property type="protein sequence ID" value="EGG12631.1"/>
    <property type="molecule type" value="Genomic_DNA"/>
</dbReference>
<dbReference type="InterPro" id="IPR020472">
    <property type="entry name" value="WD40_PAC1"/>
</dbReference>
<feature type="compositionally biased region" description="Low complexity" evidence="4">
    <location>
        <begin position="219"/>
        <end position="233"/>
    </location>
</feature>
<dbReference type="Proteomes" id="UP000001072">
    <property type="component" value="Unassembled WGS sequence"/>
</dbReference>
<evidence type="ECO:0000256" key="4">
    <source>
        <dbReference type="SAM" id="MobiDB-lite"/>
    </source>
</evidence>
<dbReference type="SMART" id="SM00320">
    <property type="entry name" value="WD40"/>
    <property type="match status" value="6"/>
</dbReference>
<dbReference type="RefSeq" id="XP_007403569.1">
    <property type="nucleotide sequence ID" value="XM_007403507.1"/>
</dbReference>
<dbReference type="VEuPathDB" id="FungiDB:MELLADRAFT_114823"/>
<dbReference type="KEGG" id="mlr:MELLADRAFT_114823"/>
<sequence>MEPLNISNDSSASASVDPSSSSSDGVVASAIPISGSTRSIISFIKAINPISLSLPFTNTSSAVDNFDEQNDSITFEQPPRSLDQHQPLIPTFFSTLFDQLPSLFNSQNQPESTVERVEIKDDEIKNQLINTTLSSTQTCPSTDTKKVSNTIDQSTPPTAPPSLQSSVSSTNSTSTSVSGHQSILISSPPTTISNHSSQSNSLQHTPIAHSKLFRRDPSKSSTSSTSSTLGTKTRAALAKLRIRPTSFISSPQTQNLTPSHSRHSVSSISMCRSERSSSYTSSLSSNTHKSLLKVKVNRTRSRRGSSSHQNLIGLHLSNVLVADPSPGRSLWTLEFAPAPLNMLATAGQSKIIHLFELDSKSNQPTKQLIGHTDTITSLAWTKSGKFLISASMDKTVRVWEVESGLEVKQCIHTDFVTTISSDPNDENYFLSGSIDRKLRLWNLTDSKVVAWTGLPDCITSVGFSNSSTAPLAYAGLYSGKVTSFNPRTLKIFQEVIKGPGKKVSSIVGIKDQEVLVATNDSRIRVLDQKADIKETLTGHKSQSGQLKPSIGLGMGYNDSDLVVSGSEDGRVYVWELGIDQRGFHESFKVNHDLPGSSELVITSAVFKPKGTGVDQDPNSIEIAVVDNRSGLIRIFKTALWKQ</sequence>
<reference evidence="6" key="1">
    <citation type="journal article" date="2011" name="Proc. Natl. Acad. Sci. U.S.A.">
        <title>Obligate biotrophy features unraveled by the genomic analysis of rust fungi.</title>
        <authorList>
            <person name="Duplessis S."/>
            <person name="Cuomo C.A."/>
            <person name="Lin Y.-C."/>
            <person name="Aerts A."/>
            <person name="Tisserant E."/>
            <person name="Veneault-Fourrey C."/>
            <person name="Joly D.L."/>
            <person name="Hacquard S."/>
            <person name="Amselem J."/>
            <person name="Cantarel B.L."/>
            <person name="Chiu R."/>
            <person name="Coutinho P.M."/>
            <person name="Feau N."/>
            <person name="Field M."/>
            <person name="Frey P."/>
            <person name="Gelhaye E."/>
            <person name="Goldberg J."/>
            <person name="Grabherr M.G."/>
            <person name="Kodira C.D."/>
            <person name="Kohler A."/>
            <person name="Kuees U."/>
            <person name="Lindquist E.A."/>
            <person name="Lucas S.M."/>
            <person name="Mago R."/>
            <person name="Mauceli E."/>
            <person name="Morin E."/>
            <person name="Murat C."/>
            <person name="Pangilinan J.L."/>
            <person name="Park R."/>
            <person name="Pearson M."/>
            <person name="Quesneville H."/>
            <person name="Rouhier N."/>
            <person name="Sakthikumar S."/>
            <person name="Salamov A.A."/>
            <person name="Schmutz J."/>
            <person name="Selles B."/>
            <person name="Shapiro H."/>
            <person name="Tanguay P."/>
            <person name="Tuskan G.A."/>
            <person name="Henrissat B."/>
            <person name="Van de Peer Y."/>
            <person name="Rouze P."/>
            <person name="Ellis J.G."/>
            <person name="Dodds P.N."/>
            <person name="Schein J.E."/>
            <person name="Zhong S."/>
            <person name="Hamelin R.C."/>
            <person name="Grigoriev I.V."/>
            <person name="Szabo L.J."/>
            <person name="Martin F."/>
        </authorList>
    </citation>
    <scope>NUCLEOTIDE SEQUENCE [LARGE SCALE GENOMIC DNA]</scope>
    <source>
        <strain evidence="6">98AG31 / pathotype 3-4-7</strain>
    </source>
</reference>
<feature type="repeat" description="WD" evidence="3">
    <location>
        <begin position="558"/>
        <end position="576"/>
    </location>
</feature>
<name>F4R3I1_MELLP</name>
<dbReference type="PANTHER" id="PTHR14221">
    <property type="entry name" value="WD REPEAT DOMAIN 44"/>
    <property type="match status" value="1"/>
</dbReference>
<dbReference type="InParanoid" id="F4R3I1"/>
<dbReference type="Pfam" id="PF00400">
    <property type="entry name" value="WD40"/>
    <property type="match status" value="3"/>
</dbReference>
<dbReference type="PROSITE" id="PS00678">
    <property type="entry name" value="WD_REPEATS_1"/>
    <property type="match status" value="1"/>
</dbReference>
<evidence type="ECO:0000313" key="6">
    <source>
        <dbReference type="Proteomes" id="UP000001072"/>
    </source>
</evidence>
<feature type="compositionally biased region" description="Polar residues" evidence="4">
    <location>
        <begin position="131"/>
        <end position="164"/>
    </location>
</feature>
<evidence type="ECO:0000313" key="5">
    <source>
        <dbReference type="EMBL" id="EGG12631.1"/>
    </source>
</evidence>
<evidence type="ECO:0000256" key="2">
    <source>
        <dbReference type="ARBA" id="ARBA00022737"/>
    </source>
</evidence>
<dbReference type="PROSITE" id="PS50082">
    <property type="entry name" value="WD_REPEATS_2"/>
    <property type="match status" value="3"/>
</dbReference>
<dbReference type="InterPro" id="IPR001680">
    <property type="entry name" value="WD40_rpt"/>
</dbReference>
<feature type="region of interest" description="Disordered" evidence="4">
    <location>
        <begin position="1"/>
        <end position="26"/>
    </location>
</feature>
<evidence type="ECO:0000256" key="3">
    <source>
        <dbReference type="PROSITE-ProRule" id="PRU00221"/>
    </source>
</evidence>
<dbReference type="InterPro" id="IPR015943">
    <property type="entry name" value="WD40/YVTN_repeat-like_dom_sf"/>
</dbReference>